<dbReference type="SMART" id="SM00717">
    <property type="entry name" value="SANT"/>
    <property type="match status" value="3"/>
</dbReference>
<feature type="domain" description="Myb-like" evidence="8">
    <location>
        <begin position="159"/>
        <end position="209"/>
    </location>
</feature>
<feature type="domain" description="HTH myb-type" evidence="9">
    <location>
        <begin position="163"/>
        <end position="213"/>
    </location>
</feature>
<dbReference type="GO" id="GO:0005634">
    <property type="term" value="C:nucleus"/>
    <property type="evidence" value="ECO:0007669"/>
    <property type="project" value="UniProtKB-SubCell"/>
</dbReference>
<evidence type="ECO:0000256" key="3">
    <source>
        <dbReference type="ARBA" id="ARBA00023015"/>
    </source>
</evidence>
<dbReference type="InterPro" id="IPR009057">
    <property type="entry name" value="Homeodomain-like_sf"/>
</dbReference>
<feature type="compositionally biased region" description="Basic and acidic residues" evidence="7">
    <location>
        <begin position="325"/>
        <end position="337"/>
    </location>
</feature>
<evidence type="ECO:0000256" key="1">
    <source>
        <dbReference type="ARBA" id="ARBA00004123"/>
    </source>
</evidence>
<feature type="region of interest" description="Disordered" evidence="7">
    <location>
        <begin position="353"/>
        <end position="421"/>
    </location>
</feature>
<dbReference type="FunFam" id="1.10.10.60:FF:000010">
    <property type="entry name" value="Transcriptional activator Myb isoform A"/>
    <property type="match status" value="1"/>
</dbReference>
<dbReference type="InterPro" id="IPR017930">
    <property type="entry name" value="Myb_dom"/>
</dbReference>
<dbReference type="InterPro" id="IPR001005">
    <property type="entry name" value="SANT/Myb"/>
</dbReference>
<name>A0A200QUJ6_MACCD</name>
<dbReference type="Gene3D" id="1.10.10.60">
    <property type="entry name" value="Homeodomain-like"/>
    <property type="match status" value="3"/>
</dbReference>
<organism evidence="10 11">
    <name type="scientific">Macleaya cordata</name>
    <name type="common">Five-seeded plume-poppy</name>
    <name type="synonym">Bocconia cordata</name>
    <dbReference type="NCBI Taxonomy" id="56857"/>
    <lineage>
        <taxon>Eukaryota</taxon>
        <taxon>Viridiplantae</taxon>
        <taxon>Streptophyta</taxon>
        <taxon>Embryophyta</taxon>
        <taxon>Tracheophyta</taxon>
        <taxon>Spermatophyta</taxon>
        <taxon>Magnoliopsida</taxon>
        <taxon>Ranunculales</taxon>
        <taxon>Papaveraceae</taxon>
        <taxon>Papaveroideae</taxon>
        <taxon>Macleaya</taxon>
    </lineage>
</organism>
<feature type="domain" description="Myb-like" evidence="8">
    <location>
        <begin position="55"/>
        <end position="106"/>
    </location>
</feature>
<feature type="compositionally biased region" description="Polar residues" evidence="7">
    <location>
        <begin position="372"/>
        <end position="385"/>
    </location>
</feature>
<dbReference type="PANTHER" id="PTHR45614">
    <property type="entry name" value="MYB PROTEIN-RELATED"/>
    <property type="match status" value="1"/>
</dbReference>
<keyword evidence="4" id="KW-0238">DNA-binding</keyword>
<evidence type="ECO:0000256" key="2">
    <source>
        <dbReference type="ARBA" id="ARBA00022737"/>
    </source>
</evidence>
<dbReference type="FunFam" id="1.10.10.60:FF:000016">
    <property type="entry name" value="Transcriptional activator Myb isoform A"/>
    <property type="match status" value="1"/>
</dbReference>
<accession>A0A200QUJ6</accession>
<dbReference type="FunFam" id="1.10.10.60:FF:000324">
    <property type="entry name" value="Transcription factor MYB3R-2"/>
    <property type="match status" value="1"/>
</dbReference>
<dbReference type="AlphaFoldDB" id="A0A200QUJ6"/>
<keyword evidence="5" id="KW-0804">Transcription</keyword>
<dbReference type="OMA" id="HTKVHEP"/>
<feature type="region of interest" description="Disordered" evidence="7">
    <location>
        <begin position="317"/>
        <end position="337"/>
    </location>
</feature>
<evidence type="ECO:0000313" key="10">
    <source>
        <dbReference type="EMBL" id="OVA14115.1"/>
    </source>
</evidence>
<keyword evidence="2" id="KW-0677">Repeat</keyword>
<feature type="compositionally biased region" description="Low complexity" evidence="7">
    <location>
        <begin position="354"/>
        <end position="365"/>
    </location>
</feature>
<dbReference type="STRING" id="56857.A0A200QUJ6"/>
<dbReference type="PROSITE" id="PS51294">
    <property type="entry name" value="HTH_MYB"/>
    <property type="match status" value="3"/>
</dbReference>
<feature type="domain" description="Myb-like" evidence="8">
    <location>
        <begin position="107"/>
        <end position="158"/>
    </location>
</feature>
<evidence type="ECO:0000259" key="8">
    <source>
        <dbReference type="PROSITE" id="PS50090"/>
    </source>
</evidence>
<dbReference type="PROSITE" id="PS50090">
    <property type="entry name" value="MYB_LIKE"/>
    <property type="match status" value="3"/>
</dbReference>
<dbReference type="GO" id="GO:0000981">
    <property type="term" value="F:DNA-binding transcription factor activity, RNA polymerase II-specific"/>
    <property type="evidence" value="ECO:0007669"/>
    <property type="project" value="TreeGrafter"/>
</dbReference>
<dbReference type="PANTHER" id="PTHR45614:SF232">
    <property type="entry name" value="TRANSCRIPTION FACTOR MYB3R-2"/>
    <property type="match status" value="1"/>
</dbReference>
<evidence type="ECO:0000259" key="9">
    <source>
        <dbReference type="PROSITE" id="PS51294"/>
    </source>
</evidence>
<sequence length="652" mass="71044">MEEVKQEEANSCSTKEVTIAASSSSVSDSSCDTSLPKLATVQGCSLISKRTTGPTRRSKKGGWTELEDNMLTNAVKLYGGKNWKKIATRLKNRTDVQCLHRWQKVLNPELVKGPWTKEEDDLIIELVEKNGSKKWSVIAQSLPGRIGKQCRERWHNHLNPAIKKDAWTNEEEVTLIRAHQIYGNKWAEIARFLPGRADNSIKNHWNCSVKKKLDTYSASGFAGDLPGVKALDLSNHETKLDFVKVDVASQSPGTVVSYDKKMDLCGGAPTCLVGSALGNSNDGDKDLQLQPLQATNSRASLQQVNYPTKQVQCDGRCATASGPVSEKHEDDTNNGSKPDDLKLSIFCLSTPIPSSDNVSSTPSSSIRLLDLNSGSGRKNYITPSETEPCVTAKRLPESPKRPKHCSPSPNSSGGMDLRPNLDSNSPFSSSLACEFGNYSVQVGRQSKVHGASKCSDGTHFGRLCYEPPQLMNSDIFFEKGRLSSISPVCSTPPSRVRTISVDCSSPESVLRSAAKSFKNTPSIIRKRGREICGWAPYASDSDGVCTPEVRPQRSNDMKGFMESSPHAHSGQEDLDSRGLLNVQWLSLSSSNSLKRETAAAVKSVRLEYAFDLECDDSRAKYGTSVAASDASDASCDANTGLMPRPQLELNIS</sequence>
<dbReference type="CDD" id="cd00167">
    <property type="entry name" value="SANT"/>
    <property type="match status" value="3"/>
</dbReference>
<dbReference type="InterPro" id="IPR050560">
    <property type="entry name" value="MYB_TF"/>
</dbReference>
<evidence type="ECO:0000256" key="7">
    <source>
        <dbReference type="SAM" id="MobiDB-lite"/>
    </source>
</evidence>
<evidence type="ECO:0000256" key="6">
    <source>
        <dbReference type="ARBA" id="ARBA00023242"/>
    </source>
</evidence>
<comment type="caution">
    <text evidence="10">The sequence shown here is derived from an EMBL/GenBank/DDBJ whole genome shotgun (WGS) entry which is preliminary data.</text>
</comment>
<dbReference type="Proteomes" id="UP000195402">
    <property type="component" value="Unassembled WGS sequence"/>
</dbReference>
<feature type="domain" description="HTH myb-type" evidence="9">
    <location>
        <begin position="55"/>
        <end position="106"/>
    </location>
</feature>
<proteinExistence type="predicted"/>
<dbReference type="GO" id="GO:0000978">
    <property type="term" value="F:RNA polymerase II cis-regulatory region sequence-specific DNA binding"/>
    <property type="evidence" value="ECO:0007669"/>
    <property type="project" value="TreeGrafter"/>
</dbReference>
<feature type="domain" description="HTH myb-type" evidence="9">
    <location>
        <begin position="107"/>
        <end position="162"/>
    </location>
</feature>
<dbReference type="EMBL" id="MVGT01001064">
    <property type="protein sequence ID" value="OVA14115.1"/>
    <property type="molecule type" value="Genomic_DNA"/>
</dbReference>
<evidence type="ECO:0000256" key="5">
    <source>
        <dbReference type="ARBA" id="ARBA00023163"/>
    </source>
</evidence>
<keyword evidence="3" id="KW-0805">Transcription regulation</keyword>
<gene>
    <name evidence="10" type="ORF">BVC80_1787g205</name>
</gene>
<dbReference type="SUPFAM" id="SSF46689">
    <property type="entry name" value="Homeodomain-like"/>
    <property type="match status" value="2"/>
</dbReference>
<dbReference type="Pfam" id="PF00249">
    <property type="entry name" value="Myb_DNA-binding"/>
    <property type="match status" value="3"/>
</dbReference>
<evidence type="ECO:0000313" key="11">
    <source>
        <dbReference type="Proteomes" id="UP000195402"/>
    </source>
</evidence>
<keyword evidence="11" id="KW-1185">Reference proteome</keyword>
<dbReference type="InParanoid" id="A0A200QUJ6"/>
<comment type="subcellular location">
    <subcellularLocation>
        <location evidence="1">Nucleus</location>
    </subcellularLocation>
</comment>
<dbReference type="OrthoDB" id="2143914at2759"/>
<evidence type="ECO:0000256" key="4">
    <source>
        <dbReference type="ARBA" id="ARBA00023125"/>
    </source>
</evidence>
<reference evidence="10 11" key="1">
    <citation type="journal article" date="2017" name="Mol. Plant">
        <title>The Genome of Medicinal Plant Macleaya cordata Provides New Insights into Benzylisoquinoline Alkaloids Metabolism.</title>
        <authorList>
            <person name="Liu X."/>
            <person name="Liu Y."/>
            <person name="Huang P."/>
            <person name="Ma Y."/>
            <person name="Qing Z."/>
            <person name="Tang Q."/>
            <person name="Cao H."/>
            <person name="Cheng P."/>
            <person name="Zheng Y."/>
            <person name="Yuan Z."/>
            <person name="Zhou Y."/>
            <person name="Liu J."/>
            <person name="Tang Z."/>
            <person name="Zhuo Y."/>
            <person name="Zhang Y."/>
            <person name="Yu L."/>
            <person name="Huang J."/>
            <person name="Yang P."/>
            <person name="Peng Q."/>
            <person name="Zhang J."/>
            <person name="Jiang W."/>
            <person name="Zhang Z."/>
            <person name="Lin K."/>
            <person name="Ro D.K."/>
            <person name="Chen X."/>
            <person name="Xiong X."/>
            <person name="Shang Y."/>
            <person name="Huang S."/>
            <person name="Zeng J."/>
        </authorList>
    </citation>
    <scope>NUCLEOTIDE SEQUENCE [LARGE SCALE GENOMIC DNA]</scope>
    <source>
        <strain evidence="11">cv. BLH2017</strain>
        <tissue evidence="10">Root</tissue>
    </source>
</reference>
<protein>
    <submittedName>
        <fullName evidence="10">SANT/Myb domain</fullName>
    </submittedName>
</protein>
<keyword evidence="6" id="KW-0539">Nucleus</keyword>